<protein>
    <submittedName>
        <fullName evidence="1">Uncharacterized protein</fullName>
    </submittedName>
</protein>
<organism evidence="1 2">
    <name type="scientific">Phytophthora nicotianae P1976</name>
    <dbReference type="NCBI Taxonomy" id="1317066"/>
    <lineage>
        <taxon>Eukaryota</taxon>
        <taxon>Sar</taxon>
        <taxon>Stramenopiles</taxon>
        <taxon>Oomycota</taxon>
        <taxon>Peronosporomycetes</taxon>
        <taxon>Peronosporales</taxon>
        <taxon>Peronosporaceae</taxon>
        <taxon>Phytophthora</taxon>
    </lineage>
</organism>
<proteinExistence type="predicted"/>
<dbReference type="AlphaFoldDB" id="A0A080ZU49"/>
<reference evidence="1 2" key="1">
    <citation type="submission" date="2013-11" db="EMBL/GenBank/DDBJ databases">
        <title>The Genome Sequence of Phytophthora parasitica P1976.</title>
        <authorList>
            <consortium name="The Broad Institute Genomics Platform"/>
            <person name="Russ C."/>
            <person name="Tyler B."/>
            <person name="Panabieres F."/>
            <person name="Shan W."/>
            <person name="Tripathy S."/>
            <person name="Grunwald N."/>
            <person name="Machado M."/>
            <person name="Johnson C.S."/>
            <person name="Walker B."/>
            <person name="Young S."/>
            <person name="Zeng Q."/>
            <person name="Gargeya S."/>
            <person name="Fitzgerald M."/>
            <person name="Haas B."/>
            <person name="Abouelleil A."/>
            <person name="Allen A.W."/>
            <person name="Alvarado L."/>
            <person name="Arachchi H.M."/>
            <person name="Berlin A.M."/>
            <person name="Chapman S.B."/>
            <person name="Gainer-Dewar J."/>
            <person name="Goldberg J."/>
            <person name="Griggs A."/>
            <person name="Gujja S."/>
            <person name="Hansen M."/>
            <person name="Howarth C."/>
            <person name="Imamovic A."/>
            <person name="Ireland A."/>
            <person name="Larimer J."/>
            <person name="McCowan C."/>
            <person name="Murphy C."/>
            <person name="Pearson M."/>
            <person name="Poon T.W."/>
            <person name="Priest M."/>
            <person name="Roberts A."/>
            <person name="Saif S."/>
            <person name="Shea T."/>
            <person name="Sisk P."/>
            <person name="Sykes S."/>
            <person name="Wortman J."/>
            <person name="Nusbaum C."/>
            <person name="Birren B."/>
        </authorList>
    </citation>
    <scope>NUCLEOTIDE SEQUENCE [LARGE SCALE GENOMIC DNA]</scope>
    <source>
        <strain evidence="1 2">P1976</strain>
    </source>
</reference>
<name>A0A080ZU49_PHYNI</name>
<comment type="caution">
    <text evidence="1">The sequence shown here is derived from an EMBL/GenBank/DDBJ whole genome shotgun (WGS) entry which is preliminary data.</text>
</comment>
<dbReference type="Proteomes" id="UP000028582">
    <property type="component" value="Unassembled WGS sequence"/>
</dbReference>
<evidence type="ECO:0000313" key="2">
    <source>
        <dbReference type="Proteomes" id="UP000028582"/>
    </source>
</evidence>
<accession>A0A080ZU49</accession>
<gene>
    <name evidence="1" type="ORF">F444_13335</name>
</gene>
<evidence type="ECO:0000313" key="1">
    <source>
        <dbReference type="EMBL" id="ETO70160.1"/>
    </source>
</evidence>
<dbReference type="EMBL" id="ANJA01002405">
    <property type="protein sequence ID" value="ETO70160.1"/>
    <property type="molecule type" value="Genomic_DNA"/>
</dbReference>
<sequence length="339" mass="37975">MHVATTSSGEDMDVASSAYENTSTTDNGTACSALYSNSGSSGVVAAVDGGQDSDSSLVYENAADGTGLFSIPTVANQNKVQYISVGNFDTEEMGERSLDQLNHSIYSYKTRYMSTFRVGKAFKCRLHKGCHQRIKLISHHAGEAGNKFQILQEGEHDGTVVNFTTKGISPILKPEVDVLLKLGMAAGWVRNMLLFKYSRDPTMLKLVPERKKMECRKSFLKRLAADGWEISEFMALEELDSGKVMSNGRHIQNPFRWLDPSRLRRNLCGSIGYGICTANSLQHLTVYRLAFTQINPLIPKSKWRFNEIRSIRSVFRSTCIFLAYRLGVLPRRYFPRLAK</sequence>